<name>A0A4U1HPN3_9BURK</name>
<evidence type="ECO:0000313" key="3">
    <source>
        <dbReference type="Proteomes" id="UP000305539"/>
    </source>
</evidence>
<comment type="caution">
    <text evidence="2">The sequence shown here is derived from an EMBL/GenBank/DDBJ whole genome shotgun (WGS) entry which is preliminary data.</text>
</comment>
<evidence type="ECO:0000313" key="2">
    <source>
        <dbReference type="EMBL" id="TKC81434.1"/>
    </source>
</evidence>
<feature type="compositionally biased region" description="Low complexity" evidence="1">
    <location>
        <begin position="131"/>
        <end position="140"/>
    </location>
</feature>
<dbReference type="PANTHER" id="PTHR35566:SF1">
    <property type="entry name" value="TYPE VI SECRETION SYSTEM BASEPLATE COMPONENT TSSK1"/>
    <property type="match status" value="1"/>
</dbReference>
<dbReference type="Pfam" id="PF05936">
    <property type="entry name" value="T6SS_VasE"/>
    <property type="match status" value="1"/>
</dbReference>
<dbReference type="OrthoDB" id="9775333at2"/>
<dbReference type="NCBIfam" id="TIGR03353">
    <property type="entry name" value="VI_chp_4"/>
    <property type="match status" value="1"/>
</dbReference>
<protein>
    <submittedName>
        <fullName evidence="2">Type VI secretion system baseplate subunit TssK</fullName>
    </submittedName>
</protein>
<proteinExistence type="predicted"/>
<feature type="compositionally biased region" description="Basic residues" evidence="1">
    <location>
        <begin position="87"/>
        <end position="111"/>
    </location>
</feature>
<dbReference type="InterPro" id="IPR010263">
    <property type="entry name" value="T6SS_TssK"/>
</dbReference>
<dbReference type="EMBL" id="SWJE01000018">
    <property type="protein sequence ID" value="TKC81434.1"/>
    <property type="molecule type" value="Genomic_DNA"/>
</dbReference>
<keyword evidence="3" id="KW-1185">Reference proteome</keyword>
<sequence>MDGGIAPERAVHGRLLRIAAARQDRFACDQRRGASQSRYADCRRRRPGTQSATVRHAARPAVREMVRPARPAAARLSGRPHGAVVRARARPAAHRSGLRVQRAARSRRAGVRRLPDARGASRAPRRRPRQGEAPARRPGPSTDLTLKASHEHRRAAGADLMRTLFPDPICWFEGMPLLPQHFQTQALHAAGHAALLAGAARPQYWGVLALEQEEAGLAQGLVRITALDAILSDGLPIRHTADDPVLELKIDVSKAFTSPEEAVTVYLAVPPLYRGGQLDQRGSRYRQHQSVDVPDLAAGADPALMPTPASVTTWRPRLHLMTDLGNQEYNRLPLMRLRQQGGCLTLTEYAAPCPFVSPGSLLGLRVTGIADRAREKCMFLAGRLDAARRAGELDDVAQVERQLAALWLRLPEAEAALQSGSIHPLELYCILTGMAGALASLRPESGVPRFKPFVYMELLASFDPLLEWIDEALATIRQGYRVRQFTMEAGSFWIAQPFDAGAAQRELVIGLRMPADAGEHDAGAWLKQAVIASRPHVPTLARQRMRGLAHRPLARDERARYSAGEDTAMFAITLDDAWFDRTEPLHLDVRAGVRSVAPWAVQLFMQADEAAEGVAGARRGSHE</sequence>
<organism evidence="2 3">
    <name type="scientific">Trinickia terrae</name>
    <dbReference type="NCBI Taxonomy" id="2571161"/>
    <lineage>
        <taxon>Bacteria</taxon>
        <taxon>Pseudomonadati</taxon>
        <taxon>Pseudomonadota</taxon>
        <taxon>Betaproteobacteria</taxon>
        <taxon>Burkholderiales</taxon>
        <taxon>Burkholderiaceae</taxon>
        <taxon>Trinickia</taxon>
    </lineage>
</organism>
<gene>
    <name evidence="2" type="ORF">FAZ69_27785</name>
</gene>
<evidence type="ECO:0000256" key="1">
    <source>
        <dbReference type="SAM" id="MobiDB-lite"/>
    </source>
</evidence>
<accession>A0A4U1HPN3</accession>
<dbReference type="PANTHER" id="PTHR35566">
    <property type="entry name" value="BLR3599 PROTEIN"/>
    <property type="match status" value="1"/>
</dbReference>
<dbReference type="Proteomes" id="UP000305539">
    <property type="component" value="Unassembled WGS sequence"/>
</dbReference>
<feature type="region of interest" description="Disordered" evidence="1">
    <location>
        <begin position="31"/>
        <end position="148"/>
    </location>
</feature>
<dbReference type="AlphaFoldDB" id="A0A4U1HPN3"/>
<reference evidence="2 3" key="1">
    <citation type="submission" date="2019-04" db="EMBL/GenBank/DDBJ databases">
        <title>Trinickia sp. 7GSK02, isolated from subtropical forest soil.</title>
        <authorList>
            <person name="Gao Z.-H."/>
            <person name="Qiu L.-H."/>
        </authorList>
    </citation>
    <scope>NUCLEOTIDE SEQUENCE [LARGE SCALE GENOMIC DNA]</scope>
    <source>
        <strain evidence="2 3">7GSK02</strain>
    </source>
</reference>